<accession>A0A1C7GWJ6</accession>
<sequence length="323" mass="38032">MNTMGFLISGKKEVSKMSDKEKISLLKSLQTNLEEEGCWTAEWLSEQNITLPKCGEEEEEERQLAETHKKLTDTIAELEKQEKEKEALDREYQELSAKLKEIRQNIAEGEKELQEEKKTVTPSTTTPLDLNELKNELQSNLTQILETLSGKIEHENHELTRILDKVEDKLMRKEADLQGFQEDSYLKATAPFLKQFIHLGDMMRKVVEENPTDTETSAPYLLKQFEQLIDSIDFILRDFSVEVFRHDEEDTRFDPHTQQSFDYLTDDITLDKKIRRTINPGYIWTLPYILRAKANGEAHPLKEYRMIFRREQVECYKYMDKKQ</sequence>
<dbReference type="Proteomes" id="UP000092631">
    <property type="component" value="Chromosome"/>
</dbReference>
<dbReference type="GO" id="GO:0000774">
    <property type="term" value="F:adenyl-nucleotide exchange factor activity"/>
    <property type="evidence" value="ECO:0007669"/>
    <property type="project" value="InterPro"/>
</dbReference>
<evidence type="ECO:0000313" key="3">
    <source>
        <dbReference type="Proteomes" id="UP000092631"/>
    </source>
</evidence>
<feature type="coiled-coil region" evidence="1">
    <location>
        <begin position="156"/>
        <end position="183"/>
    </location>
</feature>
<feature type="coiled-coil region" evidence="1">
    <location>
        <begin position="61"/>
        <end position="119"/>
    </location>
</feature>
<dbReference type="AlphaFoldDB" id="A0A1C7GWJ6"/>
<dbReference type="InterPro" id="IPR000740">
    <property type="entry name" value="GrpE"/>
</dbReference>
<dbReference type="GO" id="GO:0006457">
    <property type="term" value="P:protein folding"/>
    <property type="evidence" value="ECO:0007669"/>
    <property type="project" value="InterPro"/>
</dbReference>
<evidence type="ECO:0000256" key="1">
    <source>
        <dbReference type="SAM" id="Coils"/>
    </source>
</evidence>
<reference evidence="3" key="1">
    <citation type="submission" date="2016-04" db="EMBL/GenBank/DDBJ databases">
        <title>Complete Genome Sequences of Twelve Strains of a Stable Defined Moderately Diverse Mouse Microbiota 2 (sDMDMm2).</title>
        <authorList>
            <person name="Uchimura Y."/>
            <person name="Wyss M."/>
            <person name="Brugiroux S."/>
            <person name="Limenitakis J.P."/>
            <person name="Stecher B."/>
            <person name="McCoy K.D."/>
            <person name="Macpherson A.J."/>
        </authorList>
    </citation>
    <scope>NUCLEOTIDE SEQUENCE [LARGE SCALE GENOMIC DNA]</scope>
    <source>
        <strain evidence="3">I48</strain>
    </source>
</reference>
<keyword evidence="3" id="KW-1185">Reference proteome</keyword>
<protein>
    <submittedName>
        <fullName evidence="2">Nucleotide exchange factor GrpE</fullName>
    </submittedName>
</protein>
<dbReference type="KEGG" id="bcae:A4V03_02760"/>
<proteinExistence type="predicted"/>
<organism evidence="2 3">
    <name type="scientific">Bacteroides caecimuris</name>
    <dbReference type="NCBI Taxonomy" id="1796613"/>
    <lineage>
        <taxon>Bacteria</taxon>
        <taxon>Pseudomonadati</taxon>
        <taxon>Bacteroidota</taxon>
        <taxon>Bacteroidia</taxon>
        <taxon>Bacteroidales</taxon>
        <taxon>Bacteroidaceae</taxon>
        <taxon>Bacteroides</taxon>
    </lineage>
</organism>
<dbReference type="GO" id="GO:0042803">
    <property type="term" value="F:protein homodimerization activity"/>
    <property type="evidence" value="ECO:0007669"/>
    <property type="project" value="InterPro"/>
</dbReference>
<keyword evidence="1" id="KW-0175">Coiled coil</keyword>
<evidence type="ECO:0000313" key="2">
    <source>
        <dbReference type="EMBL" id="ANU56619.1"/>
    </source>
</evidence>
<dbReference type="GO" id="GO:0051087">
    <property type="term" value="F:protein-folding chaperone binding"/>
    <property type="evidence" value="ECO:0007669"/>
    <property type="project" value="InterPro"/>
</dbReference>
<dbReference type="EMBL" id="CP015401">
    <property type="protein sequence ID" value="ANU56619.1"/>
    <property type="molecule type" value="Genomic_DNA"/>
</dbReference>
<dbReference type="Pfam" id="PF01025">
    <property type="entry name" value="GrpE"/>
    <property type="match status" value="1"/>
</dbReference>
<name>A0A1C7GWJ6_9BACE</name>
<gene>
    <name evidence="2" type="ORF">A4V03_02760</name>
</gene>